<sequence length="61" mass="6756">MLGIPKSNKRGRRKKKKCSMFRSAVAAATLSTLSEGTNRLHFDDAKTARSIESLGRRLFGC</sequence>
<accession>A0ACC0Q4Y8</accession>
<keyword evidence="2" id="KW-1185">Reference proteome</keyword>
<organism evidence="1 2">
    <name type="scientific">Rhododendron molle</name>
    <name type="common">Chinese azalea</name>
    <name type="synonym">Azalea mollis</name>
    <dbReference type="NCBI Taxonomy" id="49168"/>
    <lineage>
        <taxon>Eukaryota</taxon>
        <taxon>Viridiplantae</taxon>
        <taxon>Streptophyta</taxon>
        <taxon>Embryophyta</taxon>
        <taxon>Tracheophyta</taxon>
        <taxon>Spermatophyta</taxon>
        <taxon>Magnoliopsida</taxon>
        <taxon>eudicotyledons</taxon>
        <taxon>Gunneridae</taxon>
        <taxon>Pentapetalae</taxon>
        <taxon>asterids</taxon>
        <taxon>Ericales</taxon>
        <taxon>Ericaceae</taxon>
        <taxon>Ericoideae</taxon>
        <taxon>Rhodoreae</taxon>
        <taxon>Rhododendron</taxon>
    </lineage>
</organism>
<evidence type="ECO:0000313" key="2">
    <source>
        <dbReference type="Proteomes" id="UP001062846"/>
    </source>
</evidence>
<protein>
    <submittedName>
        <fullName evidence="1">Uncharacterized protein</fullName>
    </submittedName>
</protein>
<name>A0ACC0Q4Y8_RHOML</name>
<gene>
    <name evidence="1" type="ORF">RHMOL_Rhmol01G0230000</name>
</gene>
<dbReference type="EMBL" id="CM046388">
    <property type="protein sequence ID" value="KAI8572820.1"/>
    <property type="molecule type" value="Genomic_DNA"/>
</dbReference>
<comment type="caution">
    <text evidence="1">The sequence shown here is derived from an EMBL/GenBank/DDBJ whole genome shotgun (WGS) entry which is preliminary data.</text>
</comment>
<proteinExistence type="predicted"/>
<dbReference type="Proteomes" id="UP001062846">
    <property type="component" value="Chromosome 1"/>
</dbReference>
<evidence type="ECO:0000313" key="1">
    <source>
        <dbReference type="EMBL" id="KAI8572820.1"/>
    </source>
</evidence>
<reference evidence="1" key="1">
    <citation type="submission" date="2022-02" db="EMBL/GenBank/DDBJ databases">
        <title>Plant Genome Project.</title>
        <authorList>
            <person name="Zhang R.-G."/>
        </authorList>
    </citation>
    <scope>NUCLEOTIDE SEQUENCE</scope>
    <source>
        <strain evidence="1">AT1</strain>
    </source>
</reference>